<evidence type="ECO:0000259" key="1">
    <source>
        <dbReference type="Pfam" id="PF24764"/>
    </source>
</evidence>
<feature type="non-terminal residue" evidence="2">
    <location>
        <position position="1"/>
    </location>
</feature>
<comment type="caution">
    <text evidence="2">The sequence shown here is derived from an EMBL/GenBank/DDBJ whole genome shotgun (WGS) entry which is preliminary data.</text>
</comment>
<keyword evidence="3" id="KW-1185">Reference proteome</keyword>
<protein>
    <recommendedName>
        <fullName evidence="1">Integrase core domain-containing protein</fullName>
    </recommendedName>
</protein>
<sequence>DMDVPLGYVLTEEEKTIIYATSWKKKEGLIEEVPYVEGQSTINGLKDPGWICGMELHMFSMTYSITLKVEVTLLWMTMDNDCKWSLQYVYIPRINKTIEEFIAQWNNQGLRTEHMATPTQLFIQGALAQANSNLVAMRDIFAPSTVRSDLESEVERIDEDQPHVVVPDIGCPISPENFRSFQNLVDPLATTDDFGLSLFLQTLQFVRDHI</sequence>
<evidence type="ECO:0000313" key="3">
    <source>
        <dbReference type="Proteomes" id="UP000749559"/>
    </source>
</evidence>
<gene>
    <name evidence="2" type="ORF">OFUS_LOCUS8033</name>
</gene>
<dbReference type="InterPro" id="IPR058913">
    <property type="entry name" value="Integrase_dom_put"/>
</dbReference>
<dbReference type="Pfam" id="PF24764">
    <property type="entry name" value="rva_4"/>
    <property type="match status" value="1"/>
</dbReference>
<dbReference type="Proteomes" id="UP000749559">
    <property type="component" value="Unassembled WGS sequence"/>
</dbReference>
<evidence type="ECO:0000313" key="2">
    <source>
        <dbReference type="EMBL" id="CAH1781457.1"/>
    </source>
</evidence>
<accession>A0A8J1UGC5</accession>
<dbReference type="AlphaFoldDB" id="A0A8J1UGC5"/>
<reference evidence="2" key="1">
    <citation type="submission" date="2022-03" db="EMBL/GenBank/DDBJ databases">
        <authorList>
            <person name="Martin C."/>
        </authorList>
    </citation>
    <scope>NUCLEOTIDE SEQUENCE</scope>
</reference>
<organism evidence="2 3">
    <name type="scientific">Owenia fusiformis</name>
    <name type="common">Polychaete worm</name>
    <dbReference type="NCBI Taxonomy" id="6347"/>
    <lineage>
        <taxon>Eukaryota</taxon>
        <taxon>Metazoa</taxon>
        <taxon>Spiralia</taxon>
        <taxon>Lophotrochozoa</taxon>
        <taxon>Annelida</taxon>
        <taxon>Polychaeta</taxon>
        <taxon>Sedentaria</taxon>
        <taxon>Canalipalpata</taxon>
        <taxon>Sabellida</taxon>
        <taxon>Oweniida</taxon>
        <taxon>Oweniidae</taxon>
        <taxon>Owenia</taxon>
    </lineage>
</organism>
<feature type="domain" description="Integrase core" evidence="1">
    <location>
        <begin position="37"/>
        <end position="134"/>
    </location>
</feature>
<dbReference type="EMBL" id="CAIIXF020000004">
    <property type="protein sequence ID" value="CAH1781457.1"/>
    <property type="molecule type" value="Genomic_DNA"/>
</dbReference>
<name>A0A8J1UGC5_OWEFU</name>
<proteinExistence type="predicted"/>